<proteinExistence type="predicted"/>
<evidence type="ECO:0000313" key="1">
    <source>
        <dbReference type="EMBL" id="RAW92051.1"/>
    </source>
</evidence>
<dbReference type="AlphaFoldDB" id="A0A329VND8"/>
<dbReference type="EMBL" id="NSCI01000005">
    <property type="protein sequence ID" value="RAW92051.1"/>
    <property type="molecule type" value="Genomic_DNA"/>
</dbReference>
<evidence type="ECO:0008006" key="3">
    <source>
        <dbReference type="Google" id="ProtNLM"/>
    </source>
</evidence>
<comment type="caution">
    <text evidence="1">The sequence shown here is derived from an EMBL/GenBank/DDBJ whole genome shotgun (WGS) entry which is preliminary data.</text>
</comment>
<protein>
    <recommendedName>
        <fullName evidence="3">Resolvase/invertase-type recombinase catalytic domain-containing protein</fullName>
    </recommendedName>
</protein>
<reference evidence="1 2" key="1">
    <citation type="journal article" date="2018" name="Int. J. Syst. Evol. Microbiol.">
        <title>Whole-genome-based revisit of Photorhabdus phylogeny: proposal for the elevation of most Photorhabdus subspecies to the species level and description of one novel species Photorhabdus bodei sp. nov., and one novel subspecies Photorhabdus laumondii subsp. clarkei subsp. nov.</title>
        <authorList>
            <person name="Machado R.A.R."/>
            <person name="Wuthrich D."/>
            <person name="Kuhnert P."/>
            <person name="Arce C.C.M."/>
            <person name="Thonen L."/>
            <person name="Ruiz C."/>
            <person name="Zhang X."/>
            <person name="Robert C.A.M."/>
            <person name="Karimi J."/>
            <person name="Kamali S."/>
            <person name="Ma J."/>
            <person name="Bruggmann R."/>
            <person name="Erb M."/>
        </authorList>
    </citation>
    <scope>NUCLEOTIDE SEQUENCE [LARGE SCALE GENOMIC DNA]</scope>
    <source>
        <strain evidence="1 2">BOJ-47</strain>
    </source>
</reference>
<dbReference type="RefSeq" id="WP_036810536.1">
    <property type="nucleotide sequence ID" value="NZ_CAWNWQ010000005.1"/>
</dbReference>
<accession>A0A329VND8</accession>
<evidence type="ECO:0000313" key="2">
    <source>
        <dbReference type="Proteomes" id="UP000250870"/>
    </source>
</evidence>
<sequence>MTHFLYHQCKDSREAEEFRDKAEVTEIRRTLLISSGKTIIDSQLSPDTSDVLKQLINRDMSKGDDLVILDLNSLGRNSGMIQENIIRCAKKSICIHYYFPQKKLTPTADGYIFTLPLPKIQNECRRMNLAALKTRNITNPLGRKEGSKYRIKIEAAKRSGLTQSQTAKKLEISLSTVKRHWSNGIIG</sequence>
<organism evidence="1 2">
    <name type="scientific">Photorhabdus laumondii subsp. clarkei</name>
    <dbReference type="NCBI Taxonomy" id="2029685"/>
    <lineage>
        <taxon>Bacteria</taxon>
        <taxon>Pseudomonadati</taxon>
        <taxon>Pseudomonadota</taxon>
        <taxon>Gammaproteobacteria</taxon>
        <taxon>Enterobacterales</taxon>
        <taxon>Morganellaceae</taxon>
        <taxon>Photorhabdus</taxon>
    </lineage>
</organism>
<name>A0A329VND8_9GAMM</name>
<dbReference type="Proteomes" id="UP000250870">
    <property type="component" value="Unassembled WGS sequence"/>
</dbReference>
<gene>
    <name evidence="1" type="ORF">CKY01_05860</name>
</gene>